<dbReference type="Proteomes" id="UP000184420">
    <property type="component" value="Unassembled WGS sequence"/>
</dbReference>
<dbReference type="STRING" id="1419482.SAMN05444266_106508"/>
<gene>
    <name evidence="1" type="ORF">SAMN05444266_106508</name>
</gene>
<dbReference type="RefSeq" id="WP_073083762.1">
    <property type="nucleotide sequence ID" value="NZ_FRBL01000006.1"/>
</dbReference>
<accession>A0A1M7GDG4</accession>
<keyword evidence="2" id="KW-1185">Reference proteome</keyword>
<dbReference type="AlphaFoldDB" id="A0A1M7GDG4"/>
<sequence>MKTIHYKYLLFAAAVLCMLLLSARLIREDKELVKKPLLLLKKISVNGQPTDSIIYNERGRLAEIWFYDDITHRWDAHNKYIYGAQDKVMKVMEYWGDELMEIDSVYYRSTGFTRYSISVRSANVMADTLLVQTNTAGQPIRIGDDDTVLSENLPYVSYNNIEYYGSNPGRLIAFNYFQQDTLRGQYLQHEVITDQEYDGNPNPFTPLCQDYPAIAMETFDRNILFADASNNLVKQTTLHKYSGQKNATDQQTVYCSYQYDPVTRLPIEQSYVKYELDERDKPVRKKYSIRFYYQQP</sequence>
<reference evidence="1 2" key="1">
    <citation type="submission" date="2016-11" db="EMBL/GenBank/DDBJ databases">
        <authorList>
            <person name="Jaros S."/>
            <person name="Januszkiewicz K."/>
            <person name="Wedrychowicz H."/>
        </authorList>
    </citation>
    <scope>NUCLEOTIDE SEQUENCE [LARGE SCALE GENOMIC DNA]</scope>
    <source>
        <strain evidence="1 2">DSM 27406</strain>
    </source>
</reference>
<name>A0A1M7GDG4_9BACT</name>
<proteinExistence type="predicted"/>
<dbReference type="OrthoDB" id="658702at2"/>
<protein>
    <submittedName>
        <fullName evidence="1">Uncharacterized protein</fullName>
    </submittedName>
</protein>
<dbReference type="EMBL" id="FRBL01000006">
    <property type="protein sequence ID" value="SHM14165.1"/>
    <property type="molecule type" value="Genomic_DNA"/>
</dbReference>
<organism evidence="1 2">
    <name type="scientific">Chitinophaga jiangningensis</name>
    <dbReference type="NCBI Taxonomy" id="1419482"/>
    <lineage>
        <taxon>Bacteria</taxon>
        <taxon>Pseudomonadati</taxon>
        <taxon>Bacteroidota</taxon>
        <taxon>Chitinophagia</taxon>
        <taxon>Chitinophagales</taxon>
        <taxon>Chitinophagaceae</taxon>
        <taxon>Chitinophaga</taxon>
    </lineage>
</organism>
<evidence type="ECO:0000313" key="1">
    <source>
        <dbReference type="EMBL" id="SHM14165.1"/>
    </source>
</evidence>
<evidence type="ECO:0000313" key="2">
    <source>
        <dbReference type="Proteomes" id="UP000184420"/>
    </source>
</evidence>